<evidence type="ECO:0000313" key="9">
    <source>
        <dbReference type="Proteomes" id="UP000253817"/>
    </source>
</evidence>
<keyword evidence="4 5" id="KW-0472">Membrane</keyword>
<comment type="caution">
    <text evidence="8">The sequence shown here is derived from an EMBL/GenBank/DDBJ whole genome shotgun (WGS) entry which is preliminary data.</text>
</comment>
<feature type="domain" description="O-antigen ligase-related" evidence="6">
    <location>
        <begin position="197"/>
        <end position="338"/>
    </location>
</feature>
<proteinExistence type="predicted"/>
<feature type="transmembrane region" description="Helical" evidence="5">
    <location>
        <begin position="119"/>
        <end position="142"/>
    </location>
</feature>
<reference evidence="7 9" key="1">
    <citation type="journal article" date="2018" name="Elife">
        <title>Discovery and characterization of a prevalent human gut bacterial enzyme sufficient for the inactivation of a family of plant toxins.</title>
        <authorList>
            <person name="Koppel N."/>
            <person name="Bisanz J.E."/>
            <person name="Pandelia M.E."/>
            <person name="Turnbaugh P.J."/>
            <person name="Balskus E.P."/>
        </authorList>
    </citation>
    <scope>NUCLEOTIDE SEQUENCE [LARGE SCALE GENOMIC DNA]</scope>
    <source>
        <strain evidence="7 9">DSM 16107</strain>
    </source>
</reference>
<dbReference type="Proteomes" id="UP000270112">
    <property type="component" value="Unassembled WGS sequence"/>
</dbReference>
<protein>
    <recommendedName>
        <fullName evidence="6">O-antigen ligase-related domain-containing protein</fullName>
    </recommendedName>
</protein>
<organism evidence="8 10">
    <name type="scientific">Eggerthella sinensis</name>
    <dbReference type="NCBI Taxonomy" id="242230"/>
    <lineage>
        <taxon>Bacteria</taxon>
        <taxon>Bacillati</taxon>
        <taxon>Actinomycetota</taxon>
        <taxon>Coriobacteriia</taxon>
        <taxon>Eggerthellales</taxon>
        <taxon>Eggerthellaceae</taxon>
        <taxon>Eggerthella</taxon>
    </lineage>
</organism>
<feature type="transmembrane region" description="Helical" evidence="5">
    <location>
        <begin position="16"/>
        <end position="34"/>
    </location>
</feature>
<reference evidence="10" key="2">
    <citation type="submission" date="2018-05" db="EMBL/GenBank/DDBJ databases">
        <title>Genome Sequencing of selected type strains of the family Eggerthellaceae.</title>
        <authorList>
            <person name="Danylec N."/>
            <person name="Stoll D.A."/>
            <person name="Doetsch A."/>
            <person name="Huch M."/>
        </authorList>
    </citation>
    <scope>NUCLEOTIDE SEQUENCE [LARGE SCALE GENOMIC DNA]</scope>
    <source>
        <strain evidence="10">DSM 16107</strain>
    </source>
</reference>
<feature type="transmembrane region" description="Helical" evidence="5">
    <location>
        <begin position="358"/>
        <end position="378"/>
    </location>
</feature>
<feature type="transmembrane region" description="Helical" evidence="5">
    <location>
        <begin position="71"/>
        <end position="88"/>
    </location>
</feature>
<sequence length="404" mass="44892">MQADILKTNLFESHSVRLISWLFAIAFVMEAAYIERTFSIAKWIEYGSLCFALLLSIGMHFKRRTPISIELIILFSIAAYLSLLTMANDGPLQLIARDMLPIVAICLFVSSLKSEELPSVLSLWCVPLCILLMIDIATMLAFPDGMYSTDTIYASYTANWFLGYKTDRLSTVFPLLVFLSFIQLRKFGQIKPLFYFASALVVLDTVLSDGSAALSGVVFFIVCTALLGIKGFFFSPSLNKLLDYRIFLTIYILVVVGIVVMQNSPIMETMSGFFSKSTSLSGRTPLWHTTMQSISDSFVLGKGLLGSEDYIFITGGFLNAHNQLLEIVTEGGLVALCLNIALMIVAFRQASRNSGSIVFLYGLYSLLLVGITSAKLAYDPMFFCLLFLIGRCQESGFHIRKSHV</sequence>
<evidence type="ECO:0000256" key="4">
    <source>
        <dbReference type="ARBA" id="ARBA00023136"/>
    </source>
</evidence>
<feature type="transmembrane region" description="Helical" evidence="5">
    <location>
        <begin position="327"/>
        <end position="346"/>
    </location>
</feature>
<dbReference type="PANTHER" id="PTHR37422:SF13">
    <property type="entry name" value="LIPOPOLYSACCHARIDE BIOSYNTHESIS PROTEIN PA4999-RELATED"/>
    <property type="match status" value="1"/>
</dbReference>
<accession>A0A3N0ITX8</accession>
<keyword evidence="2 5" id="KW-0812">Transmembrane</keyword>
<dbReference type="InterPro" id="IPR007016">
    <property type="entry name" value="O-antigen_ligase-rel_domated"/>
</dbReference>
<dbReference type="AlphaFoldDB" id="A0A3N0ITX8"/>
<gene>
    <name evidence="7" type="ORF">C1876_16700</name>
    <name evidence="8" type="ORF">DMP09_14410</name>
</gene>
<evidence type="ECO:0000313" key="8">
    <source>
        <dbReference type="EMBL" id="RNM40425.1"/>
    </source>
</evidence>
<dbReference type="GO" id="GO:0016020">
    <property type="term" value="C:membrane"/>
    <property type="evidence" value="ECO:0007669"/>
    <property type="project" value="UniProtKB-SubCell"/>
</dbReference>
<dbReference type="InterPro" id="IPR051533">
    <property type="entry name" value="WaaL-like"/>
</dbReference>
<feature type="transmembrane region" description="Helical" evidence="5">
    <location>
        <begin position="94"/>
        <end position="112"/>
    </location>
</feature>
<evidence type="ECO:0000313" key="10">
    <source>
        <dbReference type="Proteomes" id="UP000270112"/>
    </source>
</evidence>
<evidence type="ECO:0000256" key="5">
    <source>
        <dbReference type="SAM" id="Phobius"/>
    </source>
</evidence>
<evidence type="ECO:0000256" key="3">
    <source>
        <dbReference type="ARBA" id="ARBA00022989"/>
    </source>
</evidence>
<keyword evidence="3 5" id="KW-1133">Transmembrane helix</keyword>
<keyword evidence="9" id="KW-1185">Reference proteome</keyword>
<evidence type="ECO:0000256" key="2">
    <source>
        <dbReference type="ARBA" id="ARBA00022692"/>
    </source>
</evidence>
<dbReference type="EMBL" id="PPTT01000047">
    <property type="protein sequence ID" value="RDB64023.1"/>
    <property type="molecule type" value="Genomic_DNA"/>
</dbReference>
<evidence type="ECO:0000259" key="6">
    <source>
        <dbReference type="Pfam" id="PF04932"/>
    </source>
</evidence>
<name>A0A3N0ITX8_9ACTN</name>
<feature type="transmembrane region" description="Helical" evidence="5">
    <location>
        <begin position="246"/>
        <end position="266"/>
    </location>
</feature>
<evidence type="ECO:0000256" key="1">
    <source>
        <dbReference type="ARBA" id="ARBA00004141"/>
    </source>
</evidence>
<feature type="transmembrane region" description="Helical" evidence="5">
    <location>
        <begin position="214"/>
        <end position="234"/>
    </location>
</feature>
<dbReference type="Proteomes" id="UP000253817">
    <property type="component" value="Unassembled WGS sequence"/>
</dbReference>
<dbReference type="PANTHER" id="PTHR37422">
    <property type="entry name" value="TEICHURONIC ACID BIOSYNTHESIS PROTEIN TUAE"/>
    <property type="match status" value="1"/>
</dbReference>
<dbReference type="EMBL" id="QICC01000083">
    <property type="protein sequence ID" value="RNM40425.1"/>
    <property type="molecule type" value="Genomic_DNA"/>
</dbReference>
<dbReference type="Pfam" id="PF04932">
    <property type="entry name" value="Wzy_C"/>
    <property type="match status" value="1"/>
</dbReference>
<comment type="subcellular location">
    <subcellularLocation>
        <location evidence="1">Membrane</location>
        <topology evidence="1">Multi-pass membrane protein</topology>
    </subcellularLocation>
</comment>
<dbReference type="OrthoDB" id="4391260at2"/>
<reference evidence="8" key="3">
    <citation type="journal article" date="2019" name="Microbiol. Resour. Announc.">
        <title>Draft Genome Sequences of Type Strains of Gordonibacter faecihominis, Paraeggerthella hongkongensis, Parvibacter caecicola,Slackia equolifaciens, Slackia faecicanis, and Slackia isoflavoniconvertens.</title>
        <authorList>
            <person name="Danylec N."/>
            <person name="Stoll D.A."/>
            <person name="Dotsch A."/>
            <person name="Huch M."/>
        </authorList>
    </citation>
    <scope>NUCLEOTIDE SEQUENCE</scope>
    <source>
        <strain evidence="8">DSM 16107</strain>
    </source>
</reference>
<dbReference type="RefSeq" id="WP_114547849.1">
    <property type="nucleotide sequence ID" value="NZ_JAJCHC010000014.1"/>
</dbReference>
<evidence type="ECO:0000313" key="7">
    <source>
        <dbReference type="EMBL" id="RDB64023.1"/>
    </source>
</evidence>